<keyword evidence="8" id="KW-0482">Metalloprotease</keyword>
<evidence type="ECO:0000259" key="14">
    <source>
        <dbReference type="SMART" id="SM01011"/>
    </source>
</evidence>
<evidence type="ECO:0000313" key="15">
    <source>
        <dbReference type="EMBL" id="EYF08015.1"/>
    </source>
</evidence>
<accession>A0A017TGT0</accession>
<evidence type="ECO:0000256" key="6">
    <source>
        <dbReference type="ARBA" id="ARBA00022723"/>
    </source>
</evidence>
<evidence type="ECO:0000256" key="8">
    <source>
        <dbReference type="ARBA" id="ARBA00023049"/>
    </source>
</evidence>
<dbReference type="GO" id="GO:0070006">
    <property type="term" value="F:metalloaminopeptidase activity"/>
    <property type="evidence" value="ECO:0007669"/>
    <property type="project" value="InterPro"/>
</dbReference>
<dbReference type="GO" id="GO:0006508">
    <property type="term" value="P:proteolysis"/>
    <property type="evidence" value="ECO:0007669"/>
    <property type="project" value="UniProtKB-KW"/>
</dbReference>
<evidence type="ECO:0000256" key="9">
    <source>
        <dbReference type="ARBA" id="ARBA00023211"/>
    </source>
</evidence>
<evidence type="ECO:0000256" key="4">
    <source>
        <dbReference type="ARBA" id="ARBA00012574"/>
    </source>
</evidence>
<keyword evidence="5" id="KW-0645">Protease</keyword>
<dbReference type="PANTHER" id="PTHR43226:SF4">
    <property type="entry name" value="XAA-PRO AMINOPEPTIDASE 3"/>
    <property type="match status" value="1"/>
</dbReference>
<dbReference type="RefSeq" id="WP_044236804.1">
    <property type="nucleotide sequence ID" value="NZ_ASRX01000006.1"/>
</dbReference>
<dbReference type="Gene3D" id="3.90.230.10">
    <property type="entry name" value="Creatinase/methionine aminopeptidase superfamily"/>
    <property type="match status" value="1"/>
</dbReference>
<evidence type="ECO:0000256" key="11">
    <source>
        <dbReference type="ARBA" id="ARBA00075356"/>
    </source>
</evidence>
<dbReference type="PROSITE" id="PS00491">
    <property type="entry name" value="PROLINE_PEPTIDASE"/>
    <property type="match status" value="1"/>
</dbReference>
<comment type="cofactor">
    <cofactor evidence="2">
        <name>Mn(2+)</name>
        <dbReference type="ChEBI" id="CHEBI:29035"/>
    </cofactor>
</comment>
<evidence type="ECO:0000256" key="5">
    <source>
        <dbReference type="ARBA" id="ARBA00022670"/>
    </source>
</evidence>
<dbReference type="FunFam" id="3.90.230.10:FF:000002">
    <property type="entry name" value="Xaa-Pro aminopeptidase 3"/>
    <property type="match status" value="1"/>
</dbReference>
<evidence type="ECO:0000256" key="1">
    <source>
        <dbReference type="ARBA" id="ARBA00001424"/>
    </source>
</evidence>
<proteinExistence type="inferred from homology"/>
<comment type="catalytic activity">
    <reaction evidence="1">
        <text>Release of any N-terminal amino acid, including proline, that is linked to proline, even from a dipeptide or tripeptide.</text>
        <dbReference type="EC" id="3.4.11.9"/>
    </reaction>
</comment>
<dbReference type="AlphaFoldDB" id="A0A017TGT0"/>
<dbReference type="InterPro" id="IPR029149">
    <property type="entry name" value="Creatin/AminoP/Spt16_N"/>
</dbReference>
<reference evidence="15 16" key="1">
    <citation type="submission" date="2013-05" db="EMBL/GenBank/DDBJ databases">
        <title>Genome assembly of Chondromyces apiculatus DSM 436.</title>
        <authorList>
            <person name="Sharma G."/>
            <person name="Khatri I."/>
            <person name="Kaur C."/>
            <person name="Mayilraj S."/>
            <person name="Subramanian S."/>
        </authorList>
    </citation>
    <scope>NUCLEOTIDE SEQUENCE [LARGE SCALE GENOMIC DNA]</scope>
    <source>
        <strain evidence="15 16">DSM 436</strain>
    </source>
</reference>
<keyword evidence="9" id="KW-0464">Manganese</keyword>
<evidence type="ECO:0000256" key="10">
    <source>
        <dbReference type="ARBA" id="ARBA00069363"/>
    </source>
</evidence>
<name>A0A017TGT0_9BACT</name>
<dbReference type="InterPro" id="IPR000994">
    <property type="entry name" value="Pept_M24"/>
</dbReference>
<gene>
    <name evidence="15" type="ORF">CAP_7037</name>
</gene>
<dbReference type="SUPFAM" id="SSF53092">
    <property type="entry name" value="Creatinase/prolidase N-terminal domain"/>
    <property type="match status" value="1"/>
</dbReference>
<comment type="similarity">
    <text evidence="3 13">Belongs to the peptidase M24B family.</text>
</comment>
<dbReference type="STRING" id="1192034.CAP_7037"/>
<dbReference type="Pfam" id="PF00557">
    <property type="entry name" value="Peptidase_M24"/>
    <property type="match status" value="1"/>
</dbReference>
<organism evidence="15 16">
    <name type="scientific">Chondromyces apiculatus DSM 436</name>
    <dbReference type="NCBI Taxonomy" id="1192034"/>
    <lineage>
        <taxon>Bacteria</taxon>
        <taxon>Pseudomonadati</taxon>
        <taxon>Myxococcota</taxon>
        <taxon>Polyangia</taxon>
        <taxon>Polyangiales</taxon>
        <taxon>Polyangiaceae</taxon>
        <taxon>Chondromyces</taxon>
    </lineage>
</organism>
<protein>
    <recommendedName>
        <fullName evidence="10">Xaa-Pro aminopeptidase</fullName>
        <ecNumber evidence="4">3.4.11.9</ecNumber>
    </recommendedName>
    <alternativeName>
        <fullName evidence="11">Aminopeptidase P II</fullName>
    </alternativeName>
    <alternativeName>
        <fullName evidence="12">X-Pro aminopeptidase</fullName>
    </alternativeName>
</protein>
<keyword evidence="6 13" id="KW-0479">Metal-binding</keyword>
<evidence type="ECO:0000256" key="3">
    <source>
        <dbReference type="ARBA" id="ARBA00008766"/>
    </source>
</evidence>
<dbReference type="SMART" id="SM01011">
    <property type="entry name" value="AMP_N"/>
    <property type="match status" value="1"/>
</dbReference>
<feature type="domain" description="Aminopeptidase P N-terminal" evidence="14">
    <location>
        <begin position="3"/>
        <end position="135"/>
    </location>
</feature>
<dbReference type="PANTHER" id="PTHR43226">
    <property type="entry name" value="XAA-PRO AMINOPEPTIDASE 3"/>
    <property type="match status" value="1"/>
</dbReference>
<dbReference type="EMBL" id="ASRX01000006">
    <property type="protein sequence ID" value="EYF08015.1"/>
    <property type="molecule type" value="Genomic_DNA"/>
</dbReference>
<dbReference type="InterPro" id="IPR007865">
    <property type="entry name" value="Aminopep_P_N"/>
</dbReference>
<evidence type="ECO:0000256" key="12">
    <source>
        <dbReference type="ARBA" id="ARBA00081411"/>
    </source>
</evidence>
<dbReference type="InterPro" id="IPR036005">
    <property type="entry name" value="Creatinase/aminopeptidase-like"/>
</dbReference>
<dbReference type="OrthoDB" id="9806388at2"/>
<evidence type="ECO:0000256" key="7">
    <source>
        <dbReference type="ARBA" id="ARBA00022801"/>
    </source>
</evidence>
<dbReference type="Proteomes" id="UP000019678">
    <property type="component" value="Unassembled WGS sequence"/>
</dbReference>
<dbReference type="Pfam" id="PF05195">
    <property type="entry name" value="AMP_N"/>
    <property type="match status" value="1"/>
</dbReference>
<dbReference type="InterPro" id="IPR001131">
    <property type="entry name" value="Peptidase_M24B_aminopep-P_CS"/>
</dbReference>
<evidence type="ECO:0000313" key="16">
    <source>
        <dbReference type="Proteomes" id="UP000019678"/>
    </source>
</evidence>
<dbReference type="GO" id="GO:0030145">
    <property type="term" value="F:manganese ion binding"/>
    <property type="evidence" value="ECO:0007669"/>
    <property type="project" value="InterPro"/>
</dbReference>
<keyword evidence="16" id="KW-1185">Reference proteome</keyword>
<evidence type="ECO:0000256" key="13">
    <source>
        <dbReference type="RuleBase" id="RU000590"/>
    </source>
</evidence>
<dbReference type="CDD" id="cd01087">
    <property type="entry name" value="Prolidase"/>
    <property type="match status" value="1"/>
</dbReference>
<dbReference type="eggNOG" id="COG0006">
    <property type="taxonomic scope" value="Bacteria"/>
</dbReference>
<sequence>MASPRDVFHGRRMRLLEKIDGALLLFAAPVTLRNDDVAHEYRQDSDFYYLTGFTEPGAVLLLTSKHEHHRAVLFLRPRDREHEMWDGERLGVDGAVERLGFDAAYPIGEFADKLPRYFTGVTRVYHRLAVDRGNDDRVLDAVQRVRGRGRTPDVWPTEIVDPRTLLHSMRVLKTDDEIATMRRAAEITRDAHLAAMRLAAPGRHEYELEAVMREAFRRHGAERVAYLPIVGSGPNATVLHYRQNSRRMEDGELVLIDAGCEYGYYASDVTRTFPVSGTFSPPQRRIYQLVLDAQRAAIDATRPGVTVDHVHDVTVRVLAEGLVALGLLQGTLDDVLRDRTYRRYYMHRTSHYLGMDVHDAGTYFEGGAPRPMQPGMVLTIEPGLYIRADDVAAPAEYRGIGVRIEDDVLVTAEGHRILTDDIPRTIDDVERACRGASTA</sequence>
<dbReference type="InterPro" id="IPR052433">
    <property type="entry name" value="X-Pro_dipept-like"/>
</dbReference>
<dbReference type="SUPFAM" id="SSF55920">
    <property type="entry name" value="Creatinase/aminopeptidase"/>
    <property type="match status" value="1"/>
</dbReference>
<evidence type="ECO:0000256" key="2">
    <source>
        <dbReference type="ARBA" id="ARBA00001936"/>
    </source>
</evidence>
<comment type="caution">
    <text evidence="15">The sequence shown here is derived from an EMBL/GenBank/DDBJ whole genome shotgun (WGS) entry which is preliminary data.</text>
</comment>
<dbReference type="GO" id="GO:0005829">
    <property type="term" value="C:cytosol"/>
    <property type="evidence" value="ECO:0007669"/>
    <property type="project" value="TreeGrafter"/>
</dbReference>
<dbReference type="EC" id="3.4.11.9" evidence="4"/>
<keyword evidence="15" id="KW-0031">Aminopeptidase</keyword>
<dbReference type="Gene3D" id="3.40.350.10">
    <property type="entry name" value="Creatinase/prolidase N-terminal domain"/>
    <property type="match status" value="1"/>
</dbReference>
<keyword evidence="7" id="KW-0378">Hydrolase</keyword>